<dbReference type="InterPro" id="IPR052638">
    <property type="entry name" value="PiggyBac_TE-derived"/>
</dbReference>
<protein>
    <submittedName>
        <fullName evidence="2">PiggyBac transposable element-derived protein 2-like protein</fullName>
    </submittedName>
</protein>
<dbReference type="AlphaFoldDB" id="A0AAD3NLV3"/>
<dbReference type="EMBL" id="BRZM01001568">
    <property type="protein sequence ID" value="GLD73416.1"/>
    <property type="molecule type" value="Genomic_DNA"/>
</dbReference>
<evidence type="ECO:0000313" key="2">
    <source>
        <dbReference type="EMBL" id="GLD73416.1"/>
    </source>
</evidence>
<dbReference type="PANTHER" id="PTHR47055">
    <property type="entry name" value="DDE_TNP_1_7 DOMAIN-CONTAINING PROTEIN"/>
    <property type="match status" value="1"/>
</dbReference>
<name>A0AAD3NLV3_LATJO</name>
<organism evidence="2 3">
    <name type="scientific">Lates japonicus</name>
    <name type="common">Japanese lates</name>
    <dbReference type="NCBI Taxonomy" id="270547"/>
    <lineage>
        <taxon>Eukaryota</taxon>
        <taxon>Metazoa</taxon>
        <taxon>Chordata</taxon>
        <taxon>Craniata</taxon>
        <taxon>Vertebrata</taxon>
        <taxon>Euteleostomi</taxon>
        <taxon>Actinopterygii</taxon>
        <taxon>Neopterygii</taxon>
        <taxon>Teleostei</taxon>
        <taxon>Neoteleostei</taxon>
        <taxon>Acanthomorphata</taxon>
        <taxon>Carangaria</taxon>
        <taxon>Carangaria incertae sedis</taxon>
        <taxon>Centropomidae</taxon>
        <taxon>Lates</taxon>
    </lineage>
</organism>
<dbReference type="PANTHER" id="PTHR47055:SF3">
    <property type="entry name" value="PHORBOL-ESTER_DAG-TYPE DOMAIN-CONTAINING PROTEIN"/>
    <property type="match status" value="1"/>
</dbReference>
<accession>A0AAD3NLV3</accession>
<evidence type="ECO:0000256" key="1">
    <source>
        <dbReference type="SAM" id="MobiDB-lite"/>
    </source>
</evidence>
<feature type="compositionally biased region" description="Low complexity" evidence="1">
    <location>
        <begin position="93"/>
        <end position="103"/>
    </location>
</feature>
<gene>
    <name evidence="2" type="ORF">AKAME5_002474100</name>
</gene>
<evidence type="ECO:0000313" key="3">
    <source>
        <dbReference type="Proteomes" id="UP001279410"/>
    </source>
</evidence>
<reference evidence="2" key="1">
    <citation type="submission" date="2022-08" db="EMBL/GenBank/DDBJ databases">
        <title>Genome sequencing of akame (Lates japonicus).</title>
        <authorList>
            <person name="Hashiguchi Y."/>
            <person name="Takahashi H."/>
        </authorList>
    </citation>
    <scope>NUCLEOTIDE SEQUENCE</scope>
    <source>
        <strain evidence="2">Kochi</strain>
    </source>
</reference>
<dbReference type="GO" id="GO:0043565">
    <property type="term" value="F:sequence-specific DNA binding"/>
    <property type="evidence" value="ECO:0007669"/>
    <property type="project" value="TreeGrafter"/>
</dbReference>
<dbReference type="Proteomes" id="UP001279410">
    <property type="component" value="Unassembled WGS sequence"/>
</dbReference>
<proteinExistence type="predicted"/>
<feature type="region of interest" description="Disordered" evidence="1">
    <location>
        <begin position="81"/>
        <end position="115"/>
    </location>
</feature>
<comment type="caution">
    <text evidence="2">The sequence shown here is derived from an EMBL/GenBank/DDBJ whole genome shotgun (WGS) entry which is preliminary data.</text>
</comment>
<keyword evidence="3" id="KW-1185">Reference proteome</keyword>
<sequence>MGVEPMSSVIRYCSETKMKEPVSCPAVIRSFNANMGGIDKSDMLVHLYCTPMKSKRCKALGVNGQSLKDFRIQVFRGASGQTSAKSSSRRRLSSSVESLTTSVDVPEPVRGHRSHTPNEAVRFDLSLFHAPVHAKHQTCKYCSRKGKIVRSNVVCRVCKAKVWSRQWPDDSRTNSGLSIAFGTDGACLADDHRPGTTSSDLSRRPLRLPLLRRTTRHLCPDIDDGQAGKYHLFRLRGVRLVCRHVASCPRDDVRF</sequence>